<feature type="transmembrane region" description="Helical" evidence="6">
    <location>
        <begin position="149"/>
        <end position="175"/>
    </location>
</feature>
<dbReference type="PANTHER" id="PTHR12677">
    <property type="entry name" value="GOLGI APPARATUS MEMBRANE PROTEIN TVP38-RELATED"/>
    <property type="match status" value="1"/>
</dbReference>
<evidence type="ECO:0000313" key="8">
    <source>
        <dbReference type="EMBL" id="MDT0685761.1"/>
    </source>
</evidence>
<comment type="caution">
    <text evidence="8">The sequence shown here is derived from an EMBL/GenBank/DDBJ whole genome shotgun (WGS) entry which is preliminary data.</text>
</comment>
<organism evidence="8 9">
    <name type="scientific">Autumnicola psychrophila</name>
    <dbReference type="NCBI Taxonomy" id="3075592"/>
    <lineage>
        <taxon>Bacteria</taxon>
        <taxon>Pseudomonadati</taxon>
        <taxon>Bacteroidota</taxon>
        <taxon>Flavobacteriia</taxon>
        <taxon>Flavobacteriales</taxon>
        <taxon>Flavobacteriaceae</taxon>
        <taxon>Autumnicola</taxon>
    </lineage>
</organism>
<feature type="transmembrane region" description="Helical" evidence="6">
    <location>
        <begin position="210"/>
        <end position="228"/>
    </location>
</feature>
<dbReference type="Pfam" id="PF09335">
    <property type="entry name" value="VTT_dom"/>
    <property type="match status" value="1"/>
</dbReference>
<proteinExistence type="inferred from homology"/>
<evidence type="ECO:0000256" key="6">
    <source>
        <dbReference type="RuleBase" id="RU366058"/>
    </source>
</evidence>
<feature type="domain" description="VTT" evidence="7">
    <location>
        <begin position="85"/>
        <end position="202"/>
    </location>
</feature>
<keyword evidence="3 6" id="KW-0812">Transmembrane</keyword>
<comment type="subcellular location">
    <subcellularLocation>
        <location evidence="1 6">Cell membrane</location>
        <topology evidence="1 6">Multi-pass membrane protein</topology>
    </subcellularLocation>
</comment>
<feature type="transmembrane region" description="Helical" evidence="6">
    <location>
        <begin position="16"/>
        <end position="35"/>
    </location>
</feature>
<feature type="transmembrane region" description="Helical" evidence="6">
    <location>
        <begin position="66"/>
        <end position="93"/>
    </location>
</feature>
<dbReference type="RefSeq" id="WP_311499172.1">
    <property type="nucleotide sequence ID" value="NZ_JAVRHN010000003.1"/>
</dbReference>
<gene>
    <name evidence="8" type="ORF">RM541_05265</name>
</gene>
<dbReference type="EMBL" id="JAVRHN010000003">
    <property type="protein sequence ID" value="MDT0685761.1"/>
    <property type="molecule type" value="Genomic_DNA"/>
</dbReference>
<reference evidence="8 9" key="1">
    <citation type="submission" date="2023-09" db="EMBL/GenBank/DDBJ databases">
        <authorList>
            <person name="Rey-Velasco X."/>
        </authorList>
    </citation>
    <scope>NUCLEOTIDE SEQUENCE [LARGE SCALE GENOMIC DNA]</scope>
    <source>
        <strain evidence="8 9">F225</strain>
    </source>
</reference>
<dbReference type="Proteomes" id="UP001253848">
    <property type="component" value="Unassembled WGS sequence"/>
</dbReference>
<protein>
    <recommendedName>
        <fullName evidence="6">TVP38/TMEM64 family membrane protein</fullName>
    </recommendedName>
</protein>
<dbReference type="PANTHER" id="PTHR12677:SF59">
    <property type="entry name" value="GOLGI APPARATUS MEMBRANE PROTEIN TVP38-RELATED"/>
    <property type="match status" value="1"/>
</dbReference>
<feature type="transmembrane region" description="Helical" evidence="6">
    <location>
        <begin position="100"/>
        <end position="121"/>
    </location>
</feature>
<name>A0ABU3DPZ2_9FLAO</name>
<keyword evidence="9" id="KW-1185">Reference proteome</keyword>
<evidence type="ECO:0000256" key="5">
    <source>
        <dbReference type="ARBA" id="ARBA00023136"/>
    </source>
</evidence>
<dbReference type="InterPro" id="IPR015414">
    <property type="entry name" value="TMEM64"/>
</dbReference>
<comment type="similarity">
    <text evidence="6">Belongs to the TVP38/TMEM64 family.</text>
</comment>
<evidence type="ECO:0000259" key="7">
    <source>
        <dbReference type="Pfam" id="PF09335"/>
    </source>
</evidence>
<accession>A0ABU3DPZ2</accession>
<keyword evidence="4 6" id="KW-1133">Transmembrane helix</keyword>
<evidence type="ECO:0000256" key="1">
    <source>
        <dbReference type="ARBA" id="ARBA00004651"/>
    </source>
</evidence>
<keyword evidence="2 6" id="KW-1003">Cell membrane</keyword>
<evidence type="ECO:0000256" key="2">
    <source>
        <dbReference type="ARBA" id="ARBA00022475"/>
    </source>
</evidence>
<sequence>MDRNQIETTSVKKSKAPLFISLAIVIGLLLSYFFIPGVQGFLNESWNVLTSDDQERIQDWVSQFGWFGPVVLILTMIAQMFLLVIPTILLMVVSIVAYGPIYGSFIVFGAVYSASSVGYFIGRYFGPVIVEKVIGQKSEKKVADFLDDYGFWAIFITRLNPFLSNDAISFVGGILKMGYWKFIGATLAGIAPLILFIAIIGRSTDGLKTGLLWGSVISLILFIAYVWWDKKRRKKNR</sequence>
<evidence type="ECO:0000256" key="4">
    <source>
        <dbReference type="ARBA" id="ARBA00022989"/>
    </source>
</evidence>
<evidence type="ECO:0000313" key="9">
    <source>
        <dbReference type="Proteomes" id="UP001253848"/>
    </source>
</evidence>
<keyword evidence="5 6" id="KW-0472">Membrane</keyword>
<dbReference type="InterPro" id="IPR032816">
    <property type="entry name" value="VTT_dom"/>
</dbReference>
<evidence type="ECO:0000256" key="3">
    <source>
        <dbReference type="ARBA" id="ARBA00022692"/>
    </source>
</evidence>
<feature type="transmembrane region" description="Helical" evidence="6">
    <location>
        <begin position="182"/>
        <end position="204"/>
    </location>
</feature>